<reference evidence="2 3" key="1">
    <citation type="submission" date="2021-02" db="EMBL/GenBank/DDBJ databases">
        <title>Alicyclobacillus curvatus sp. nov. and Alicyclobacillus mengziensis sp. nov., two acidophilic bacteria isolated from acid mine drainage.</title>
        <authorList>
            <person name="Huang Y."/>
        </authorList>
    </citation>
    <scope>NUCLEOTIDE SEQUENCE [LARGE SCALE GENOMIC DNA]</scope>
    <source>
        <strain evidence="2 3">S30H14</strain>
    </source>
</reference>
<feature type="transmembrane region" description="Helical" evidence="1">
    <location>
        <begin position="61"/>
        <end position="81"/>
    </location>
</feature>
<feature type="transmembrane region" description="Helical" evidence="1">
    <location>
        <begin position="93"/>
        <end position="110"/>
    </location>
</feature>
<gene>
    <name evidence="2" type="ORF">JZ786_06625</name>
</gene>
<organism evidence="2 3">
    <name type="scientific">Alicyclobacillus mengziensis</name>
    <dbReference type="NCBI Taxonomy" id="2931921"/>
    <lineage>
        <taxon>Bacteria</taxon>
        <taxon>Bacillati</taxon>
        <taxon>Bacillota</taxon>
        <taxon>Bacilli</taxon>
        <taxon>Bacillales</taxon>
        <taxon>Alicyclobacillaceae</taxon>
        <taxon>Alicyclobacillus</taxon>
    </lineage>
</organism>
<name>A0A9X7W105_9BACL</name>
<accession>A0A9X7W105</accession>
<keyword evidence="1" id="KW-0472">Membrane</keyword>
<sequence length="154" mass="18181">MVFLVVSVILLNVIAYLMPKRLAPHEMWTTGLFTLVLDYLVDTYLDRKYDLYGYFTHQIDWLSLIPIFGLYPAVSLMFLNFYPYTQNVWCKSLYIAGWSVFSLLFEYASVQSGYFYHNGWKLWYSALCYPVLLGILVGHLIFIRKLETRRKASQ</sequence>
<dbReference type="Proteomes" id="UP000663505">
    <property type="component" value="Chromosome"/>
</dbReference>
<dbReference type="EMBL" id="CP071182">
    <property type="protein sequence ID" value="QSO48639.1"/>
    <property type="molecule type" value="Genomic_DNA"/>
</dbReference>
<keyword evidence="1" id="KW-1133">Transmembrane helix</keyword>
<evidence type="ECO:0000256" key="1">
    <source>
        <dbReference type="SAM" id="Phobius"/>
    </source>
</evidence>
<feature type="transmembrane region" description="Helical" evidence="1">
    <location>
        <begin position="122"/>
        <end position="143"/>
    </location>
</feature>
<protein>
    <submittedName>
        <fullName evidence="2">Uncharacterized protein</fullName>
    </submittedName>
</protein>
<evidence type="ECO:0000313" key="2">
    <source>
        <dbReference type="EMBL" id="QSO48639.1"/>
    </source>
</evidence>
<proteinExistence type="predicted"/>
<dbReference type="InterPro" id="IPR048147">
    <property type="entry name" value="CBO0543-like"/>
</dbReference>
<keyword evidence="3" id="KW-1185">Reference proteome</keyword>
<evidence type="ECO:0000313" key="3">
    <source>
        <dbReference type="Proteomes" id="UP000663505"/>
    </source>
</evidence>
<dbReference type="AlphaFoldDB" id="A0A9X7W105"/>
<keyword evidence="1" id="KW-0812">Transmembrane</keyword>
<dbReference type="NCBIfam" id="NF041644">
    <property type="entry name" value="CBO0543_fam"/>
    <property type="match status" value="1"/>
</dbReference>
<dbReference type="KEGG" id="afx:JZ786_06625"/>